<dbReference type="AlphaFoldDB" id="A0A4V2GA35"/>
<name>A0A4V2GA35_9MICC</name>
<dbReference type="EMBL" id="SHLA01000001">
    <property type="protein sequence ID" value="RZU62676.1"/>
    <property type="molecule type" value="Genomic_DNA"/>
</dbReference>
<sequence length="80" mass="9034">MWHTGAMSNPLTQGQTVFMYVNERLAVLEGAMSFPIGTRVEIGRQDYIVDNIRVGIRDIDFDIYYGCHLAESTGTKPPIR</sequence>
<reference evidence="1 2" key="1">
    <citation type="submission" date="2019-02" db="EMBL/GenBank/DDBJ databases">
        <title>Sequencing the genomes of 1000 actinobacteria strains.</title>
        <authorList>
            <person name="Klenk H.-P."/>
        </authorList>
    </citation>
    <scope>NUCLEOTIDE SEQUENCE [LARGE SCALE GENOMIC DNA]</scope>
    <source>
        <strain evidence="1 2">DSM 17364</strain>
    </source>
</reference>
<evidence type="ECO:0000313" key="2">
    <source>
        <dbReference type="Proteomes" id="UP000292685"/>
    </source>
</evidence>
<keyword evidence="2" id="KW-1185">Reference proteome</keyword>
<gene>
    <name evidence="1" type="ORF">EV380_2277</name>
</gene>
<dbReference type="Proteomes" id="UP000292685">
    <property type="component" value="Unassembled WGS sequence"/>
</dbReference>
<protein>
    <submittedName>
        <fullName evidence="1">Uncharacterized protein</fullName>
    </submittedName>
</protein>
<comment type="caution">
    <text evidence="1">The sequence shown here is derived from an EMBL/GenBank/DDBJ whole genome shotgun (WGS) entry which is preliminary data.</text>
</comment>
<evidence type="ECO:0000313" key="1">
    <source>
        <dbReference type="EMBL" id="RZU62676.1"/>
    </source>
</evidence>
<organism evidence="1 2">
    <name type="scientific">Zhihengliuella halotolerans</name>
    <dbReference type="NCBI Taxonomy" id="370736"/>
    <lineage>
        <taxon>Bacteria</taxon>
        <taxon>Bacillati</taxon>
        <taxon>Actinomycetota</taxon>
        <taxon>Actinomycetes</taxon>
        <taxon>Micrococcales</taxon>
        <taxon>Micrococcaceae</taxon>
        <taxon>Zhihengliuella</taxon>
    </lineage>
</organism>
<accession>A0A4V2GA35</accession>
<proteinExistence type="predicted"/>